<proteinExistence type="predicted"/>
<dbReference type="GeneID" id="70250477"/>
<evidence type="ECO:0000313" key="2">
    <source>
        <dbReference type="EMBL" id="KAH8701132.1"/>
    </source>
</evidence>
<dbReference type="Proteomes" id="UP001201262">
    <property type="component" value="Unassembled WGS sequence"/>
</dbReference>
<organism evidence="2 3">
    <name type="scientific">Talaromyces proteolyticus</name>
    <dbReference type="NCBI Taxonomy" id="1131652"/>
    <lineage>
        <taxon>Eukaryota</taxon>
        <taxon>Fungi</taxon>
        <taxon>Dikarya</taxon>
        <taxon>Ascomycota</taxon>
        <taxon>Pezizomycotina</taxon>
        <taxon>Eurotiomycetes</taxon>
        <taxon>Eurotiomycetidae</taxon>
        <taxon>Eurotiales</taxon>
        <taxon>Trichocomaceae</taxon>
        <taxon>Talaromyces</taxon>
        <taxon>Talaromyces sect. Bacilispori</taxon>
    </lineage>
</organism>
<evidence type="ECO:0000256" key="1">
    <source>
        <dbReference type="SAM" id="MobiDB-lite"/>
    </source>
</evidence>
<dbReference type="EMBL" id="JAJTJA010000004">
    <property type="protein sequence ID" value="KAH8701132.1"/>
    <property type="molecule type" value="Genomic_DNA"/>
</dbReference>
<protein>
    <submittedName>
        <fullName evidence="2">Uncharacterized protein</fullName>
    </submittedName>
</protein>
<feature type="region of interest" description="Disordered" evidence="1">
    <location>
        <begin position="76"/>
        <end position="99"/>
    </location>
</feature>
<accession>A0AAD4KXQ9</accession>
<feature type="compositionally biased region" description="Basic and acidic residues" evidence="1">
    <location>
        <begin position="36"/>
        <end position="46"/>
    </location>
</feature>
<name>A0AAD4KXQ9_9EURO</name>
<reference evidence="2" key="1">
    <citation type="submission" date="2021-12" db="EMBL/GenBank/DDBJ databases">
        <title>Convergent genome expansion in fungi linked to evolution of root-endophyte symbiosis.</title>
        <authorList>
            <consortium name="DOE Joint Genome Institute"/>
            <person name="Ke Y.-H."/>
            <person name="Bonito G."/>
            <person name="Liao H.-L."/>
            <person name="Looney B."/>
            <person name="Rojas-Flechas A."/>
            <person name="Nash J."/>
            <person name="Hameed K."/>
            <person name="Schadt C."/>
            <person name="Martin F."/>
            <person name="Crous P.W."/>
            <person name="Miettinen O."/>
            <person name="Magnuson J.K."/>
            <person name="Labbe J."/>
            <person name="Jacobson D."/>
            <person name="Doktycz M.J."/>
            <person name="Veneault-Fourrey C."/>
            <person name="Kuo A."/>
            <person name="Mondo S."/>
            <person name="Calhoun S."/>
            <person name="Riley R."/>
            <person name="Ohm R."/>
            <person name="LaButti K."/>
            <person name="Andreopoulos B."/>
            <person name="Pangilinan J."/>
            <person name="Nolan M."/>
            <person name="Tritt A."/>
            <person name="Clum A."/>
            <person name="Lipzen A."/>
            <person name="Daum C."/>
            <person name="Barry K."/>
            <person name="Grigoriev I.V."/>
            <person name="Vilgalys R."/>
        </authorList>
    </citation>
    <scope>NUCLEOTIDE SEQUENCE</scope>
    <source>
        <strain evidence="2">PMI_201</strain>
    </source>
</reference>
<dbReference type="AlphaFoldDB" id="A0AAD4KXQ9"/>
<sequence length="99" mass="11021">MADIFRDSTCSQILGVLFKGRLLYVDERQYCQVPSFEEKPSERVSHGDISTSGAERGSESSETQVLPKIAVVGWYGSDDPDNPQNWRIGPPGKRSLFSL</sequence>
<feature type="region of interest" description="Disordered" evidence="1">
    <location>
        <begin position="36"/>
        <end position="64"/>
    </location>
</feature>
<dbReference type="RefSeq" id="XP_046074838.1">
    <property type="nucleotide sequence ID" value="XM_046220190.1"/>
</dbReference>
<keyword evidence="3" id="KW-1185">Reference proteome</keyword>
<evidence type="ECO:0000313" key="3">
    <source>
        <dbReference type="Proteomes" id="UP001201262"/>
    </source>
</evidence>
<gene>
    <name evidence="2" type="ORF">BGW36DRAFT_425927</name>
</gene>
<comment type="caution">
    <text evidence="2">The sequence shown here is derived from an EMBL/GenBank/DDBJ whole genome shotgun (WGS) entry which is preliminary data.</text>
</comment>